<dbReference type="InterPro" id="IPR002676">
    <property type="entry name" value="RimM_N"/>
</dbReference>
<comment type="subunit">
    <text evidence="5">Binds ribosomal protein uS19.</text>
</comment>
<dbReference type="GO" id="GO:0042274">
    <property type="term" value="P:ribosomal small subunit biogenesis"/>
    <property type="evidence" value="ECO:0007669"/>
    <property type="project" value="UniProtKB-UniRule"/>
</dbReference>
<dbReference type="GO" id="GO:0043022">
    <property type="term" value="F:ribosome binding"/>
    <property type="evidence" value="ECO:0007669"/>
    <property type="project" value="InterPro"/>
</dbReference>
<comment type="subcellular location">
    <subcellularLocation>
        <location evidence="5">Cytoplasm</location>
    </subcellularLocation>
</comment>
<dbReference type="GO" id="GO:0005737">
    <property type="term" value="C:cytoplasm"/>
    <property type="evidence" value="ECO:0007669"/>
    <property type="project" value="UniProtKB-SubCell"/>
</dbReference>
<protein>
    <recommendedName>
        <fullName evidence="5">Ribosome maturation factor RimM</fullName>
    </recommendedName>
</protein>
<dbReference type="AlphaFoldDB" id="A0A086CFK7"/>
<reference evidence="8 9" key="1">
    <citation type="submission" date="2014-08" db="EMBL/GenBank/DDBJ databases">
        <title>Comparative genomics reveals surprising divergence of two closely related strains of uncultivated UCYN-A cyanobacteria.</title>
        <authorList>
            <person name="Bombar D."/>
            <person name="Heller P."/>
            <person name="Sanchez-Baracaldo P."/>
            <person name="Carter B.J."/>
            <person name="Zert J.P."/>
        </authorList>
    </citation>
    <scope>NUCLEOTIDE SEQUENCE [LARGE SCALE GENOMIC DNA]</scope>
</reference>
<dbReference type="GO" id="GO:0006364">
    <property type="term" value="P:rRNA processing"/>
    <property type="evidence" value="ECO:0007669"/>
    <property type="project" value="UniProtKB-UniRule"/>
</dbReference>
<dbReference type="HAMAP" id="MF_00014">
    <property type="entry name" value="Ribosome_mat_RimM"/>
    <property type="match status" value="1"/>
</dbReference>
<dbReference type="Gene3D" id="2.40.30.60">
    <property type="entry name" value="RimM"/>
    <property type="match status" value="1"/>
</dbReference>
<feature type="domain" description="Ribosome maturation factor RimM PRC barrel" evidence="7">
    <location>
        <begin position="108"/>
        <end position="183"/>
    </location>
</feature>
<evidence type="ECO:0000256" key="2">
    <source>
        <dbReference type="ARBA" id="ARBA00022517"/>
    </source>
</evidence>
<keyword evidence="2 5" id="KW-0690">Ribosome biogenesis</keyword>
<evidence type="ECO:0000256" key="1">
    <source>
        <dbReference type="ARBA" id="ARBA00022490"/>
    </source>
</evidence>
<dbReference type="GO" id="GO:0005840">
    <property type="term" value="C:ribosome"/>
    <property type="evidence" value="ECO:0007669"/>
    <property type="project" value="InterPro"/>
</dbReference>
<dbReference type="InterPro" id="IPR011033">
    <property type="entry name" value="PRC_barrel-like_sf"/>
</dbReference>
<dbReference type="EMBL" id="JPSP01000019">
    <property type="protein sequence ID" value="KFF40971.1"/>
    <property type="molecule type" value="Genomic_DNA"/>
</dbReference>
<comment type="function">
    <text evidence="5">An accessory protein needed during the final step in the assembly of 30S ribosomal subunit, possibly for assembly of the head region. Essential for efficient processing of 16S rRNA. May be needed both before and after RbfA during the maturation of 16S rRNA. It has affinity for free ribosomal 30S subunits but not for 70S ribosomes.</text>
</comment>
<evidence type="ECO:0000256" key="3">
    <source>
        <dbReference type="ARBA" id="ARBA00022552"/>
    </source>
</evidence>
<dbReference type="NCBIfam" id="TIGR02273">
    <property type="entry name" value="16S_RimM"/>
    <property type="match status" value="1"/>
</dbReference>
<dbReference type="SUPFAM" id="SSF50447">
    <property type="entry name" value="Translation proteins"/>
    <property type="match status" value="1"/>
</dbReference>
<dbReference type="InterPro" id="IPR056792">
    <property type="entry name" value="PRC_RimM"/>
</dbReference>
<evidence type="ECO:0000256" key="5">
    <source>
        <dbReference type="HAMAP-Rule" id="MF_00014"/>
    </source>
</evidence>
<feature type="domain" description="RimM N-terminal" evidence="6">
    <location>
        <begin position="11"/>
        <end position="94"/>
    </location>
</feature>
<dbReference type="SUPFAM" id="SSF50346">
    <property type="entry name" value="PRC-barrel domain"/>
    <property type="match status" value="1"/>
</dbReference>
<dbReference type="Proteomes" id="UP000028922">
    <property type="component" value="Unassembled WGS sequence"/>
</dbReference>
<comment type="domain">
    <text evidence="5">The PRC barrel domain binds ribosomal protein uS19.</text>
</comment>
<dbReference type="Pfam" id="PF01782">
    <property type="entry name" value="RimM"/>
    <property type="match status" value="1"/>
</dbReference>
<comment type="similarity">
    <text evidence="5">Belongs to the RimM family.</text>
</comment>
<evidence type="ECO:0000313" key="8">
    <source>
        <dbReference type="EMBL" id="KFF40971.1"/>
    </source>
</evidence>
<accession>A0A086CFK7</accession>
<gene>
    <name evidence="5" type="primary">rimM</name>
    <name evidence="8" type="ORF">ucyna2_01204</name>
</gene>
<organism evidence="8 9">
    <name type="scientific">Candidatus Atelocyanobacterium thalassa isolate SIO64986</name>
    <dbReference type="NCBI Taxonomy" id="1527444"/>
    <lineage>
        <taxon>Bacteria</taxon>
        <taxon>Bacillati</taxon>
        <taxon>Cyanobacteriota</taxon>
        <taxon>Cyanophyceae</taxon>
        <taxon>Oscillatoriophycideae</taxon>
        <taxon>Chroococcales</taxon>
        <taxon>Aphanothecaceae</taxon>
        <taxon>Candidatus Atelocyanobacterium</taxon>
        <taxon>Candidatus Atelocyanobacterium thalassae</taxon>
    </lineage>
</organism>
<evidence type="ECO:0000259" key="6">
    <source>
        <dbReference type="Pfam" id="PF01782"/>
    </source>
</evidence>
<keyword evidence="4 5" id="KW-0143">Chaperone</keyword>
<dbReference type="InterPro" id="IPR011961">
    <property type="entry name" value="RimM"/>
</dbReference>
<dbReference type="InterPro" id="IPR009000">
    <property type="entry name" value="Transl_B-barrel_sf"/>
</dbReference>
<proteinExistence type="inferred from homology"/>
<evidence type="ECO:0000259" key="7">
    <source>
        <dbReference type="Pfam" id="PF24986"/>
    </source>
</evidence>
<dbReference type="PANTHER" id="PTHR33692:SF1">
    <property type="entry name" value="RIBOSOME MATURATION FACTOR RIMM"/>
    <property type="match status" value="1"/>
</dbReference>
<keyword evidence="3 5" id="KW-0698">rRNA processing</keyword>
<dbReference type="eggNOG" id="COG0806">
    <property type="taxonomic scope" value="Bacteria"/>
</dbReference>
<dbReference type="STRING" id="1527444.ucyna2_01204"/>
<keyword evidence="1 5" id="KW-0963">Cytoplasm</keyword>
<sequence length="190" mass="21882">MQKNINNMLEIGTIVGPRGLKGEVKVLSSTDFPERFEVSEEHWMRDPYQSSIQLVKLINSRYVANKNIYVVRLQGIETRDQAEILRNHKLLVTNNSIPKLGKEEYHMSQLVNLKAYHIKTKKLIGIVTDIFTTGHDLLEIKLNNLPLQESDKEQKILIPFVYEIVPVVDLKNKRIEINPPKGLLELSTVK</sequence>
<dbReference type="PATRIC" id="fig|1527444.3.peg.1151"/>
<evidence type="ECO:0000313" key="9">
    <source>
        <dbReference type="Proteomes" id="UP000028922"/>
    </source>
</evidence>
<dbReference type="InterPro" id="IPR036976">
    <property type="entry name" value="RimM_N_sf"/>
</dbReference>
<dbReference type="Gene3D" id="2.30.30.240">
    <property type="entry name" value="PRC-barrel domain"/>
    <property type="match status" value="1"/>
</dbReference>
<dbReference type="PANTHER" id="PTHR33692">
    <property type="entry name" value="RIBOSOME MATURATION FACTOR RIMM"/>
    <property type="match status" value="1"/>
</dbReference>
<dbReference type="Pfam" id="PF24986">
    <property type="entry name" value="PRC_RimM"/>
    <property type="match status" value="1"/>
</dbReference>
<evidence type="ECO:0000256" key="4">
    <source>
        <dbReference type="ARBA" id="ARBA00023186"/>
    </source>
</evidence>
<name>A0A086CFK7_9CHRO</name>
<comment type="caution">
    <text evidence="8">The sequence shown here is derived from an EMBL/GenBank/DDBJ whole genome shotgun (WGS) entry which is preliminary data.</text>
</comment>